<feature type="transmembrane region" description="Helical" evidence="1">
    <location>
        <begin position="106"/>
        <end position="131"/>
    </location>
</feature>
<dbReference type="AlphaFoldDB" id="M6VS69"/>
<feature type="transmembrane region" description="Helical" evidence="1">
    <location>
        <begin position="138"/>
        <end position="156"/>
    </location>
</feature>
<evidence type="ECO:0000313" key="2">
    <source>
        <dbReference type="EMBL" id="EMO60352.1"/>
    </source>
</evidence>
<evidence type="ECO:0000256" key="1">
    <source>
        <dbReference type="SAM" id="Phobius"/>
    </source>
</evidence>
<proteinExistence type="predicted"/>
<comment type="caution">
    <text evidence="2">The sequence shown here is derived from an EMBL/GenBank/DDBJ whole genome shotgun (WGS) entry which is preliminary data.</text>
</comment>
<reference evidence="2 3" key="1">
    <citation type="submission" date="2013-01" db="EMBL/GenBank/DDBJ databases">
        <authorList>
            <person name="Harkins D.M."/>
            <person name="Durkin A.S."/>
            <person name="Brinkac L.M."/>
            <person name="Haft D.H."/>
            <person name="Selengut J.D."/>
            <person name="Sanka R."/>
            <person name="DePew J."/>
            <person name="Purushe J."/>
            <person name="Picardeau M."/>
            <person name="Werts C."/>
            <person name="Goarant C."/>
            <person name="Vinetz J.M."/>
            <person name="Sutton G.G."/>
            <person name="Nierman W.C."/>
            <person name="Fouts D.E."/>
        </authorList>
    </citation>
    <scope>NUCLEOTIDE SEQUENCE [LARGE SCALE GENOMIC DNA]</scope>
    <source>
        <strain evidence="2 3">200901868</strain>
    </source>
</reference>
<name>M6VS69_LEPBO</name>
<gene>
    <name evidence="2" type="ORF">LEP1GSC133_0609</name>
</gene>
<feature type="transmembrane region" description="Helical" evidence="1">
    <location>
        <begin position="46"/>
        <end position="66"/>
    </location>
</feature>
<feature type="transmembrane region" description="Helical" evidence="1">
    <location>
        <begin position="78"/>
        <end position="100"/>
    </location>
</feature>
<dbReference type="EMBL" id="AKWF02000138">
    <property type="protein sequence ID" value="EMO60352.1"/>
    <property type="molecule type" value="Genomic_DNA"/>
</dbReference>
<keyword evidence="1" id="KW-1133">Transmembrane helix</keyword>
<feature type="transmembrane region" description="Helical" evidence="1">
    <location>
        <begin position="162"/>
        <end position="179"/>
    </location>
</feature>
<feature type="transmembrane region" description="Helical" evidence="1">
    <location>
        <begin position="191"/>
        <end position="210"/>
    </location>
</feature>
<organism evidence="2 3">
    <name type="scientific">Leptospira borgpetersenii serovar Pomona str. 200901868</name>
    <dbReference type="NCBI Taxonomy" id="1192866"/>
    <lineage>
        <taxon>Bacteria</taxon>
        <taxon>Pseudomonadati</taxon>
        <taxon>Spirochaetota</taxon>
        <taxon>Spirochaetia</taxon>
        <taxon>Leptospirales</taxon>
        <taxon>Leptospiraceae</taxon>
        <taxon>Leptospira</taxon>
    </lineage>
</organism>
<evidence type="ECO:0000313" key="3">
    <source>
        <dbReference type="Proteomes" id="UP000012159"/>
    </source>
</evidence>
<dbReference type="Proteomes" id="UP000012159">
    <property type="component" value="Unassembled WGS sequence"/>
</dbReference>
<sequence>MKSFQNFSSFHFQITQKLFESNSDLFSTLESKDLQKLSLQKLSPTMQLSTAFSDFILSFVSIFVAIQIKNITSYSKAAGLFGFISIGISAGLGTIHFLGIEILDPIYHFSVGLASFVGVPLIGTGFFHIGIKKLEKNFIYPIAGILIFLYIISGYIFLFPLLSTTLGGIAMSMVVLVCIRKNSGETKIPALYGILGAILFILAGLVIGTTGSRGPILNVDIFHIVLAVAVYSLSVSLKRLS</sequence>
<dbReference type="STRING" id="1192866.LEP1GSC133_0609"/>
<accession>M6VS69</accession>
<feature type="transmembrane region" description="Helical" evidence="1">
    <location>
        <begin position="216"/>
        <end position="237"/>
    </location>
</feature>
<protein>
    <submittedName>
        <fullName evidence="2">Putative membrane protein</fullName>
    </submittedName>
</protein>
<keyword evidence="1" id="KW-0472">Membrane</keyword>
<keyword evidence="1" id="KW-0812">Transmembrane</keyword>